<reference evidence="7" key="1">
    <citation type="submission" date="2016-10" db="EMBL/GenBank/DDBJ databases">
        <authorList>
            <person name="Benchimol M."/>
            <person name="Almeida L.G."/>
            <person name="Vasconcelos A.T."/>
            <person name="Perreira-Neves A."/>
            <person name="Rosa I.A."/>
            <person name="Tasca T."/>
            <person name="Bogo M.R."/>
            <person name="de Souza W."/>
        </authorList>
    </citation>
    <scope>NUCLEOTIDE SEQUENCE [LARGE SCALE GENOMIC DNA]</scope>
    <source>
        <strain evidence="7">K</strain>
    </source>
</reference>
<evidence type="ECO:0000313" key="7">
    <source>
        <dbReference type="EMBL" id="OHT07837.1"/>
    </source>
</evidence>
<evidence type="ECO:0000313" key="8">
    <source>
        <dbReference type="Proteomes" id="UP000179807"/>
    </source>
</evidence>
<keyword evidence="8" id="KW-1185">Reference proteome</keyword>
<dbReference type="Pfam" id="PF04858">
    <property type="entry name" value="TH1"/>
    <property type="match status" value="1"/>
</dbReference>
<evidence type="ECO:0000256" key="2">
    <source>
        <dbReference type="ARBA" id="ARBA00005726"/>
    </source>
</evidence>
<dbReference type="SUPFAM" id="SSF48371">
    <property type="entry name" value="ARM repeat"/>
    <property type="match status" value="1"/>
</dbReference>
<dbReference type="InterPro" id="IPR006942">
    <property type="entry name" value="TH1"/>
</dbReference>
<dbReference type="PANTHER" id="PTHR12144">
    <property type="entry name" value="NEGATIVE ELONGATION FACTOR D"/>
    <property type="match status" value="1"/>
</dbReference>
<evidence type="ECO:0000256" key="1">
    <source>
        <dbReference type="ARBA" id="ARBA00004123"/>
    </source>
</evidence>
<dbReference type="EMBL" id="MLAK01000684">
    <property type="protein sequence ID" value="OHT07837.1"/>
    <property type="molecule type" value="Genomic_DNA"/>
</dbReference>
<keyword evidence="6" id="KW-0539">Nucleus</keyword>
<comment type="similarity">
    <text evidence="2">Belongs to the NELF-D family.</text>
</comment>
<dbReference type="AlphaFoldDB" id="A0A1J4KEL5"/>
<keyword evidence="5" id="KW-0804">Transcription</keyword>
<dbReference type="VEuPathDB" id="TrichDB:TRFO_23780"/>
<organism evidence="7 8">
    <name type="scientific">Tritrichomonas foetus</name>
    <dbReference type="NCBI Taxonomy" id="1144522"/>
    <lineage>
        <taxon>Eukaryota</taxon>
        <taxon>Metamonada</taxon>
        <taxon>Parabasalia</taxon>
        <taxon>Tritrichomonadida</taxon>
        <taxon>Tritrichomonadidae</taxon>
        <taxon>Tritrichomonas</taxon>
    </lineage>
</organism>
<protein>
    <submittedName>
        <fullName evidence="7">Uncharacterized protein</fullName>
    </submittedName>
</protein>
<dbReference type="Proteomes" id="UP000179807">
    <property type="component" value="Unassembled WGS sequence"/>
</dbReference>
<proteinExistence type="inferred from homology"/>
<evidence type="ECO:0000256" key="4">
    <source>
        <dbReference type="ARBA" id="ARBA00023015"/>
    </source>
</evidence>
<keyword evidence="4" id="KW-0805">Transcription regulation</keyword>
<name>A0A1J4KEL5_9EUKA</name>
<dbReference type="GO" id="GO:0003723">
    <property type="term" value="F:RNA binding"/>
    <property type="evidence" value="ECO:0007669"/>
    <property type="project" value="TreeGrafter"/>
</dbReference>
<dbReference type="GeneID" id="94838064"/>
<sequence>MSAKPPSKRSSAKQDLEKIFNTPDAIMRPDIIDLLADYSKNNGKVENVAPVLLSHYHGYPNMIDIVATILKSINHDPQKIIEQHANKTMIDFFRLDYMDKLILTQKKVPKWVHIMFQSPFWNNTIFELAKKHPESIFIAYCMNKICVNYPDTIKSLPSYYISYKSFSSVIQSILKRMRNSGDPELLKTFVKIISTDDLTLFHGALLCRDLPNKALMEITNLLTQSEKAIFDKTLLALDECNGDLSNILTSQKQLTINDLNILSAQEHVSQHLQSLIVQKIETVLKNSSSQDVITAAVNCMLKLTHTEVSEEQKSFICACFSFIKTSIRYEDKLAIVLAAVKTECFVNTIFDITLTLFDTNTRQSSPQAKIIDEIAFKYPKKVISMIPKVLDVLKKNESHEILVCEVFEIFKYFIKLGFAIPVLKEYSEFIQSKIKHCVSSHRSFIKDVISIPKNIKNPSQKSLTKFIEATTFVFNNQYIAELVVPTSTTNLSKTDRECLYILKTFFNLIPTDISLPPDAESSLEDMRSRIEYFNI</sequence>
<dbReference type="PANTHER" id="PTHR12144:SF0">
    <property type="entry name" value="NEGATIVE ELONGATION FACTOR C_D"/>
    <property type="match status" value="1"/>
</dbReference>
<dbReference type="GO" id="GO:0032021">
    <property type="term" value="C:NELF complex"/>
    <property type="evidence" value="ECO:0007669"/>
    <property type="project" value="TreeGrafter"/>
</dbReference>
<evidence type="ECO:0000256" key="5">
    <source>
        <dbReference type="ARBA" id="ARBA00023163"/>
    </source>
</evidence>
<accession>A0A1J4KEL5</accession>
<keyword evidence="3" id="KW-0678">Repressor</keyword>
<comment type="caution">
    <text evidence="7">The sequence shown here is derived from an EMBL/GenBank/DDBJ whole genome shotgun (WGS) entry which is preliminary data.</text>
</comment>
<dbReference type="GO" id="GO:0034244">
    <property type="term" value="P:negative regulation of transcription elongation by RNA polymerase II"/>
    <property type="evidence" value="ECO:0007669"/>
    <property type="project" value="TreeGrafter"/>
</dbReference>
<dbReference type="OrthoDB" id="511287at2759"/>
<dbReference type="InterPro" id="IPR016024">
    <property type="entry name" value="ARM-type_fold"/>
</dbReference>
<gene>
    <name evidence="7" type="ORF">TRFO_23780</name>
</gene>
<comment type="subcellular location">
    <subcellularLocation>
        <location evidence="1">Nucleus</location>
    </subcellularLocation>
</comment>
<dbReference type="RefSeq" id="XP_068360973.1">
    <property type="nucleotide sequence ID" value="XM_068503360.1"/>
</dbReference>
<evidence type="ECO:0000256" key="3">
    <source>
        <dbReference type="ARBA" id="ARBA00022491"/>
    </source>
</evidence>
<evidence type="ECO:0000256" key="6">
    <source>
        <dbReference type="ARBA" id="ARBA00023242"/>
    </source>
</evidence>